<feature type="region of interest" description="Disordered" evidence="1">
    <location>
        <begin position="1"/>
        <end position="91"/>
    </location>
</feature>
<gene>
    <name evidence="2" type="ORF">RRG08_000889</name>
</gene>
<proteinExistence type="predicted"/>
<evidence type="ECO:0000313" key="2">
    <source>
        <dbReference type="EMBL" id="KAK3748657.1"/>
    </source>
</evidence>
<feature type="compositionally biased region" description="Basic and acidic residues" evidence="1">
    <location>
        <begin position="242"/>
        <end position="259"/>
    </location>
</feature>
<comment type="caution">
    <text evidence="2">The sequence shown here is derived from an EMBL/GenBank/DDBJ whole genome shotgun (WGS) entry which is preliminary data.</text>
</comment>
<dbReference type="AlphaFoldDB" id="A0AAE0YLZ0"/>
<name>A0AAE0YLZ0_9GAST</name>
<accession>A0AAE0YLZ0</accession>
<feature type="compositionally biased region" description="Basic residues" evidence="1">
    <location>
        <begin position="7"/>
        <end position="25"/>
    </location>
</feature>
<keyword evidence="3" id="KW-1185">Reference proteome</keyword>
<feature type="compositionally biased region" description="Basic and acidic residues" evidence="1">
    <location>
        <begin position="72"/>
        <end position="91"/>
    </location>
</feature>
<evidence type="ECO:0000256" key="1">
    <source>
        <dbReference type="SAM" id="MobiDB-lite"/>
    </source>
</evidence>
<sequence length="321" mass="36630">MESPRKDHTHRAHKRSSFRMPISRRLRAEFTPLPQSEPDSSDGCGGFEPGNGRSFRSRGHRGTARSEVGVISKKDRSSLSPRRDKCGMMIKKEREETARLLDKAAMETEDDDGESHDFGLIYSKGEKENLWLLTSDIAKLNEDKHKNSKLNTEKDNVVMKEQGSEVSDEKKRRRELGLIVATERKWRRRENFHFGSSVRGDKDASKIHHCKRASGPCEIQAVSVVKRNINSFRSRRKSFGSESEKRRGERFQREREMEQMGHSVPAQFPSEDEDDDFDFDFDEESSDSTTHVCDFSCPLVLHGPCPKSLPGGKKRLKGGCT</sequence>
<feature type="region of interest" description="Disordered" evidence="1">
    <location>
        <begin position="148"/>
        <end position="172"/>
    </location>
</feature>
<organism evidence="2 3">
    <name type="scientific">Elysia crispata</name>
    <name type="common">lettuce slug</name>
    <dbReference type="NCBI Taxonomy" id="231223"/>
    <lineage>
        <taxon>Eukaryota</taxon>
        <taxon>Metazoa</taxon>
        <taxon>Spiralia</taxon>
        <taxon>Lophotrochozoa</taxon>
        <taxon>Mollusca</taxon>
        <taxon>Gastropoda</taxon>
        <taxon>Heterobranchia</taxon>
        <taxon>Euthyneura</taxon>
        <taxon>Panpulmonata</taxon>
        <taxon>Sacoglossa</taxon>
        <taxon>Placobranchoidea</taxon>
        <taxon>Plakobranchidae</taxon>
        <taxon>Elysia</taxon>
    </lineage>
</organism>
<feature type="compositionally biased region" description="Basic and acidic residues" evidence="1">
    <location>
        <begin position="148"/>
        <end position="158"/>
    </location>
</feature>
<dbReference type="EMBL" id="JAWDGP010006002">
    <property type="protein sequence ID" value="KAK3748657.1"/>
    <property type="molecule type" value="Genomic_DNA"/>
</dbReference>
<evidence type="ECO:0000313" key="3">
    <source>
        <dbReference type="Proteomes" id="UP001283361"/>
    </source>
</evidence>
<feature type="region of interest" description="Disordered" evidence="1">
    <location>
        <begin position="235"/>
        <end position="283"/>
    </location>
</feature>
<feature type="compositionally biased region" description="Acidic residues" evidence="1">
    <location>
        <begin position="270"/>
        <end position="283"/>
    </location>
</feature>
<protein>
    <submittedName>
        <fullName evidence="2">Uncharacterized protein</fullName>
    </submittedName>
</protein>
<dbReference type="Proteomes" id="UP001283361">
    <property type="component" value="Unassembled WGS sequence"/>
</dbReference>
<reference evidence="2" key="1">
    <citation type="journal article" date="2023" name="G3 (Bethesda)">
        <title>A reference genome for the long-term kleptoplast-retaining sea slug Elysia crispata morphotype clarki.</title>
        <authorList>
            <person name="Eastman K.E."/>
            <person name="Pendleton A.L."/>
            <person name="Shaikh M.A."/>
            <person name="Suttiyut T."/>
            <person name="Ogas R."/>
            <person name="Tomko P."/>
            <person name="Gavelis G."/>
            <person name="Widhalm J.R."/>
            <person name="Wisecaver J.H."/>
        </authorList>
    </citation>
    <scope>NUCLEOTIDE SEQUENCE</scope>
    <source>
        <strain evidence="2">ECLA1</strain>
    </source>
</reference>